<dbReference type="Proteomes" id="UP000046067">
    <property type="component" value="Unassembled WGS sequence"/>
</dbReference>
<dbReference type="AlphaFoldDB" id="A0A655VH69"/>
<protein>
    <submittedName>
        <fullName evidence="1">Uncharacterized protein</fullName>
    </submittedName>
</protein>
<organism evidence="1 2">
    <name type="scientific">Vibrio cholerae</name>
    <dbReference type="NCBI Taxonomy" id="666"/>
    <lineage>
        <taxon>Bacteria</taxon>
        <taxon>Pseudomonadati</taxon>
        <taxon>Pseudomonadota</taxon>
        <taxon>Gammaproteobacteria</taxon>
        <taxon>Vibrionales</taxon>
        <taxon>Vibrionaceae</taxon>
        <taxon>Vibrio</taxon>
    </lineage>
</organism>
<evidence type="ECO:0000313" key="2">
    <source>
        <dbReference type="Proteomes" id="UP000046067"/>
    </source>
</evidence>
<sequence length="56" mass="6388">MVNLSRPLAHGIGLFNHLLPNLIDPFNDVLQALYKTVEVVAQFMKFRNTEFFHACG</sequence>
<proteinExistence type="predicted"/>
<reference evidence="1 2" key="1">
    <citation type="submission" date="2015-07" db="EMBL/GenBank/DDBJ databases">
        <authorList>
            <consortium name="Pathogen Informatics"/>
        </authorList>
    </citation>
    <scope>NUCLEOTIDE SEQUENCE [LARGE SCALE GENOMIC DNA]</scope>
    <source>
        <strain evidence="1 2">A325</strain>
    </source>
</reference>
<evidence type="ECO:0000313" key="1">
    <source>
        <dbReference type="EMBL" id="CSC33790.1"/>
    </source>
</evidence>
<dbReference type="EMBL" id="CWQJ01000014">
    <property type="protein sequence ID" value="CSC33790.1"/>
    <property type="molecule type" value="Genomic_DNA"/>
</dbReference>
<name>A0A655VH69_VIBCL</name>
<gene>
    <name evidence="1" type="ORF">ERS013201_02386</name>
</gene>
<accession>A0A655VH69</accession>